<feature type="compositionally biased region" description="Acidic residues" evidence="3">
    <location>
        <begin position="126"/>
        <end position="135"/>
    </location>
</feature>
<comment type="similarity">
    <text evidence="1">Belongs to the SLBP family.</text>
</comment>
<evidence type="ECO:0000313" key="5">
    <source>
        <dbReference type="EMBL" id="SPQ96069.1"/>
    </source>
</evidence>
<feature type="compositionally biased region" description="Basic and acidic residues" evidence="3">
    <location>
        <begin position="147"/>
        <end position="160"/>
    </location>
</feature>
<dbReference type="InterPro" id="IPR029344">
    <property type="entry name" value="SLBP_RNA_bind"/>
</dbReference>
<proteinExistence type="inferred from homology"/>
<feature type="region of interest" description="Disordered" evidence="3">
    <location>
        <begin position="147"/>
        <end position="168"/>
    </location>
</feature>
<evidence type="ECO:0000259" key="4">
    <source>
        <dbReference type="Pfam" id="PF15247"/>
    </source>
</evidence>
<reference evidence="5 6" key="1">
    <citation type="submission" date="2018-03" db="EMBL/GenBank/DDBJ databases">
        <authorList>
            <person name="Fogelqvist J."/>
        </authorList>
    </citation>
    <scope>NUCLEOTIDE SEQUENCE [LARGE SCALE GENOMIC DNA]</scope>
</reference>
<evidence type="ECO:0000256" key="3">
    <source>
        <dbReference type="SAM" id="MobiDB-lite"/>
    </source>
</evidence>
<dbReference type="GO" id="GO:0071207">
    <property type="term" value="F:histone pre-mRNA stem-loop binding"/>
    <property type="evidence" value="ECO:0007669"/>
    <property type="project" value="TreeGrafter"/>
</dbReference>
<dbReference type="GO" id="GO:0006398">
    <property type="term" value="P:mRNA 3'-end processing by stem-loop binding and cleavage"/>
    <property type="evidence" value="ECO:0007669"/>
    <property type="project" value="TreeGrafter"/>
</dbReference>
<dbReference type="AlphaFoldDB" id="A0A3P3Y7C7"/>
<feature type="domain" description="Histone RNA hairpin-binding protein RNA-binding" evidence="4">
    <location>
        <begin position="34"/>
        <end position="106"/>
    </location>
</feature>
<dbReference type="InterPro" id="IPR038294">
    <property type="entry name" value="SLBP_RNA_bind_sf"/>
</dbReference>
<accession>A0A3P3Y7C7</accession>
<evidence type="ECO:0000256" key="2">
    <source>
        <dbReference type="ARBA" id="ARBA00022884"/>
    </source>
</evidence>
<evidence type="ECO:0000313" key="6">
    <source>
        <dbReference type="Proteomes" id="UP000290189"/>
    </source>
</evidence>
<gene>
    <name evidence="5" type="ORF">PLBR_LOCUS3284</name>
</gene>
<geneLocation type="mitochondrion" evidence="5"/>
<dbReference type="GO" id="GO:0051028">
    <property type="term" value="P:mRNA transport"/>
    <property type="evidence" value="ECO:0007669"/>
    <property type="project" value="TreeGrafter"/>
</dbReference>
<feature type="region of interest" description="Disordered" evidence="3">
    <location>
        <begin position="108"/>
        <end position="135"/>
    </location>
</feature>
<dbReference type="FunFam" id="1.10.8.1120:FF:000001">
    <property type="entry name" value="Histone RNA hairpin-binding protein-like"/>
    <property type="match status" value="1"/>
</dbReference>
<dbReference type="InterPro" id="IPR026502">
    <property type="entry name" value="SLBP1/SLBP2"/>
</dbReference>
<dbReference type="PANTHER" id="PTHR17408:SF0">
    <property type="entry name" value="HISTONE RNA HAIRPIN-BINDING PROTEIN"/>
    <property type="match status" value="1"/>
</dbReference>
<keyword evidence="2" id="KW-0694">RNA-binding</keyword>
<dbReference type="GO" id="GO:0071204">
    <property type="term" value="C:histone pre-mRNA 3'end processing complex"/>
    <property type="evidence" value="ECO:0007669"/>
    <property type="project" value="TreeGrafter"/>
</dbReference>
<dbReference type="EMBL" id="OVEO01000005">
    <property type="protein sequence ID" value="SPQ96069.1"/>
    <property type="molecule type" value="Genomic_DNA"/>
</dbReference>
<name>A0A3P3Y7C7_PLABS</name>
<sequence length="168" mass="18942">MPEHEPSCSSVTGGARVSPCASDTIGKPVRHRETDRTRLRQRQKQVDIGRNTIAYDRYVKSVAKSHRDREKRYSTHPVTPDIHQVCSKRSFDGQVRKWRRLLHLWDTTTPGQSDEHAPVPGAGSADADDPEDDELVTIVYDKTCRDASVDSRPNDLRVDESDGSSVEF</sequence>
<feature type="region of interest" description="Disordered" evidence="3">
    <location>
        <begin position="1"/>
        <end position="44"/>
    </location>
</feature>
<evidence type="ECO:0000256" key="1">
    <source>
        <dbReference type="ARBA" id="ARBA00006151"/>
    </source>
</evidence>
<dbReference type="Proteomes" id="UP000290189">
    <property type="component" value="Unassembled WGS sequence"/>
</dbReference>
<dbReference type="GO" id="GO:0005737">
    <property type="term" value="C:cytoplasm"/>
    <property type="evidence" value="ECO:0007669"/>
    <property type="project" value="TreeGrafter"/>
</dbReference>
<protein>
    <recommendedName>
        <fullName evidence="4">Histone RNA hairpin-binding protein RNA-binding domain-containing protein</fullName>
    </recommendedName>
</protein>
<dbReference type="PANTHER" id="PTHR17408">
    <property type="entry name" value="HISTONE RNA HAIRPIN-BINDING PROTEIN"/>
    <property type="match status" value="1"/>
</dbReference>
<organism evidence="5 6">
    <name type="scientific">Plasmodiophora brassicae</name>
    <name type="common">Clubroot disease agent</name>
    <dbReference type="NCBI Taxonomy" id="37360"/>
    <lineage>
        <taxon>Eukaryota</taxon>
        <taxon>Sar</taxon>
        <taxon>Rhizaria</taxon>
        <taxon>Endomyxa</taxon>
        <taxon>Phytomyxea</taxon>
        <taxon>Plasmodiophorida</taxon>
        <taxon>Plasmodiophoridae</taxon>
        <taxon>Plasmodiophora</taxon>
    </lineage>
</organism>
<dbReference type="Pfam" id="PF15247">
    <property type="entry name" value="SLBP_RNA_bind"/>
    <property type="match status" value="1"/>
</dbReference>
<dbReference type="GO" id="GO:0003729">
    <property type="term" value="F:mRNA binding"/>
    <property type="evidence" value="ECO:0007669"/>
    <property type="project" value="InterPro"/>
</dbReference>
<keyword evidence="5" id="KW-0496">Mitochondrion</keyword>
<dbReference type="Gene3D" id="1.10.8.1120">
    <property type="entry name" value="Histone RNA hairpin-binding protein RNA-binding domain"/>
    <property type="match status" value="1"/>
</dbReference>